<proteinExistence type="inferred from homology"/>
<comment type="similarity">
    <text evidence="1">Belongs to the CLN5 family.</text>
</comment>
<evidence type="ECO:0000256" key="4">
    <source>
        <dbReference type="ARBA" id="ARBA00044532"/>
    </source>
</evidence>
<evidence type="ECO:0000256" key="6">
    <source>
        <dbReference type="ARBA" id="ARBA00044556"/>
    </source>
</evidence>
<comment type="function">
    <text evidence="8">Catalyzes the synthesis of bis(monoacylglycero)phosphate (BMP) via transacylation of 2 molecules of lysophosphatidylglycerol (LPG). BMP also known as lysobisphosphatidic acid plays a key role in the formation of intraluminal vesicles and in maintaining intracellular cholesterol homeostasis. Can use only LPG as the exclusive lysophospholipid acyl donor for base exchange and displays BMP synthase activity towards various LPGs (LPG 14:0, LPG 16:0, LPG 18:0, LPG 18:1) with a higher preference for longer chain lengths. Plays a role in influencing the retrograde trafficking of lysosomal sorting receptors SORT1 and IGF2R from the endosomes to the trans-Golgi network by controlling the recruitment of retromer complex to the endosomal membrane. Regulates the localization and activation of RAB7A which is required to recruit the retromer complex to the endosomal membrane.</text>
</comment>
<evidence type="ECO:0000256" key="14">
    <source>
        <dbReference type="ARBA" id="ARBA00051789"/>
    </source>
</evidence>
<evidence type="ECO:0000256" key="3">
    <source>
        <dbReference type="ARBA" id="ARBA00044494"/>
    </source>
</evidence>
<keyword evidence="2" id="KW-0325">Glycoprotein</keyword>
<evidence type="ECO:0000256" key="2">
    <source>
        <dbReference type="ARBA" id="ARBA00023180"/>
    </source>
</evidence>
<evidence type="ECO:0000256" key="10">
    <source>
        <dbReference type="ARBA" id="ARBA00050455"/>
    </source>
</evidence>
<evidence type="ECO:0000256" key="1">
    <source>
        <dbReference type="ARBA" id="ARBA00007028"/>
    </source>
</evidence>
<dbReference type="OrthoDB" id="10005881at2759"/>
<dbReference type="PANTHER" id="PTHR15380">
    <property type="entry name" value="CEROID-LIPOFUSCINOSIS, NEURONAL 5"/>
    <property type="match status" value="1"/>
</dbReference>
<evidence type="ECO:0000256" key="13">
    <source>
        <dbReference type="ARBA" id="ARBA00051553"/>
    </source>
</evidence>
<sequence>MFSSILSIFIVGFIIQTDAFSWPIPYQPVTERPKNDPYCQAGLVPFCPTGKNTNSMPYMEPTDTIEVFALKKPVWSFKYGPLLGYFHIMHDGVGFRNTRTKLNYTMEWYELDQLFNCTFPHLLEDGSLKWCNQGALCVFDGINDTVWNQYGFIEKVTEISGSQFNKFANWSLYDNNTAVYYETWTVYNSNDTNKQIMYFDSFDCASWVLRAFDSLYDVGAKFDPKVKLNYTRLNLYSHEPQLIGNYSQIINSKNQTLINDIRSFYKTFQKRGDYLEQFVEAYTEIFIKKEFYFYYNDLYWYLSLKEPFVKISYYNIPLPGTG</sequence>
<comment type="caution">
    <text evidence="16">The sequence shown here is derived from an EMBL/GenBank/DDBJ whole genome shotgun (WGS) entry which is preliminary data.</text>
</comment>
<comment type="catalytic activity">
    <reaction evidence="12">
        <text>2 1-hexadecanoyl-sn-glycero-3-phospho-(1'-sn-glycerol) = 1-hexadecanoyl-sn-glycero-3-phospho-(3'-hexadecanoyl-1'-sn-glycerol) + sn-glycero-3-phospho-(1'-sn-glycerol)</text>
        <dbReference type="Rhea" id="RHEA:77607"/>
        <dbReference type="ChEBI" id="CHEBI:64717"/>
        <dbReference type="ChEBI" id="CHEBI:75158"/>
        <dbReference type="ChEBI" id="CHEBI:232639"/>
    </reaction>
    <physiologicalReaction direction="left-to-right" evidence="12">
        <dbReference type="Rhea" id="RHEA:77608"/>
    </physiologicalReaction>
</comment>
<dbReference type="InterPro" id="IPR026138">
    <property type="entry name" value="CLN5"/>
</dbReference>
<evidence type="ECO:0000313" key="17">
    <source>
        <dbReference type="Proteomes" id="UP000663879"/>
    </source>
</evidence>
<evidence type="ECO:0000256" key="15">
    <source>
        <dbReference type="SAM" id="SignalP"/>
    </source>
</evidence>
<comment type="catalytic activity">
    <reaction evidence="9">
        <text>S-hexadecanoyl-L-cysteinyl-[protein] + H2O = L-cysteinyl-[protein] + hexadecanoate + H(+)</text>
        <dbReference type="Rhea" id="RHEA:19233"/>
        <dbReference type="Rhea" id="RHEA-COMP:10131"/>
        <dbReference type="Rhea" id="RHEA-COMP:11032"/>
        <dbReference type="ChEBI" id="CHEBI:7896"/>
        <dbReference type="ChEBI" id="CHEBI:15377"/>
        <dbReference type="ChEBI" id="CHEBI:15378"/>
        <dbReference type="ChEBI" id="CHEBI:29950"/>
        <dbReference type="ChEBI" id="CHEBI:74151"/>
        <dbReference type="EC" id="3.1.2.22"/>
    </reaction>
    <physiologicalReaction direction="left-to-right" evidence="9">
        <dbReference type="Rhea" id="RHEA:19234"/>
    </physiologicalReaction>
</comment>
<evidence type="ECO:0000256" key="7">
    <source>
        <dbReference type="ARBA" id="ARBA00044557"/>
    </source>
</evidence>
<comment type="catalytic activity">
    <reaction evidence="14">
        <text>2 1-octadecanoyl-sn-glycero-3-phospho-(1'-sn-glycerol) = 1-octadecanoyl-sn-glycero-3-phospho-(3'-octadecanoyl-1'-sn-glycerol) + sn-glycero-3-phospho-(1'-sn-glycerol)</text>
        <dbReference type="Rhea" id="RHEA:77603"/>
        <dbReference type="ChEBI" id="CHEBI:64717"/>
        <dbReference type="ChEBI" id="CHEBI:72827"/>
        <dbReference type="ChEBI" id="CHEBI:232638"/>
    </reaction>
    <physiologicalReaction direction="left-to-right" evidence="14">
        <dbReference type="Rhea" id="RHEA:77604"/>
    </physiologicalReaction>
</comment>
<dbReference type="EMBL" id="CAJNOC010000002">
    <property type="protein sequence ID" value="CAF0703185.1"/>
    <property type="molecule type" value="Genomic_DNA"/>
</dbReference>
<name>A0A813M0Z1_9BILA</name>
<protein>
    <recommendedName>
        <fullName evidence="4">Bis(monoacylglycero)phosphate synthase CLN5</fullName>
    </recommendedName>
    <alternativeName>
        <fullName evidence="5">Ceroid-lipofuscinosis neuronal protein 5</fullName>
    </alternativeName>
    <alternativeName>
        <fullName evidence="7">Palmitoyl protein thioesterase CLN5</fullName>
    </alternativeName>
    <alternativeName>
        <fullName evidence="6">S-depalmitoylase CLN5</fullName>
    </alternativeName>
</protein>
<evidence type="ECO:0000256" key="11">
    <source>
        <dbReference type="ARBA" id="ARBA00051022"/>
    </source>
</evidence>
<dbReference type="GO" id="GO:0005765">
    <property type="term" value="C:lysosomal membrane"/>
    <property type="evidence" value="ECO:0007669"/>
    <property type="project" value="TreeGrafter"/>
</dbReference>
<organism evidence="16 17">
    <name type="scientific">Brachionus calyciflorus</name>
    <dbReference type="NCBI Taxonomy" id="104777"/>
    <lineage>
        <taxon>Eukaryota</taxon>
        <taxon>Metazoa</taxon>
        <taxon>Spiralia</taxon>
        <taxon>Gnathifera</taxon>
        <taxon>Rotifera</taxon>
        <taxon>Eurotatoria</taxon>
        <taxon>Monogononta</taxon>
        <taxon>Pseudotrocha</taxon>
        <taxon>Ploima</taxon>
        <taxon>Brachionidae</taxon>
        <taxon>Brachionus</taxon>
    </lineage>
</organism>
<dbReference type="Pfam" id="PF15014">
    <property type="entry name" value="CLN5"/>
    <property type="match status" value="1"/>
</dbReference>
<keyword evidence="17" id="KW-1185">Reference proteome</keyword>
<evidence type="ECO:0000256" key="5">
    <source>
        <dbReference type="ARBA" id="ARBA00044547"/>
    </source>
</evidence>
<evidence type="ECO:0000256" key="12">
    <source>
        <dbReference type="ARBA" id="ARBA00051183"/>
    </source>
</evidence>
<comment type="catalytic activity">
    <reaction evidence="11">
        <text>2 1-(9Z-octadecenoyl)-sn-glycero-3-phospho-(1'-sn-glycerol) = 1-(9Z-octadecenoyl)-sn-glycero-3-phospho-(3'-(9Z-octadecenoyl)-1'-sn-glycerol) + sn-glycero-3-phospho-(1'-sn-glycerol)</text>
        <dbReference type="Rhea" id="RHEA:77599"/>
        <dbReference type="ChEBI" id="CHEBI:64717"/>
        <dbReference type="ChEBI" id="CHEBI:72828"/>
        <dbReference type="ChEBI" id="CHEBI:232637"/>
    </reaction>
    <physiologicalReaction direction="left-to-right" evidence="11">
        <dbReference type="Rhea" id="RHEA:77600"/>
    </physiologicalReaction>
</comment>
<dbReference type="GO" id="GO:0016798">
    <property type="term" value="F:hydrolase activity, acting on glycosyl bonds"/>
    <property type="evidence" value="ECO:0007669"/>
    <property type="project" value="TreeGrafter"/>
</dbReference>
<reference evidence="16" key="1">
    <citation type="submission" date="2021-02" db="EMBL/GenBank/DDBJ databases">
        <authorList>
            <person name="Nowell W R."/>
        </authorList>
    </citation>
    <scope>NUCLEOTIDE SEQUENCE</scope>
    <source>
        <strain evidence="16">Ploen Becks lab</strain>
    </source>
</reference>
<gene>
    <name evidence="16" type="ORF">OXX778_LOCUS49</name>
</gene>
<comment type="catalytic activity">
    <reaction evidence="13">
        <text>2 1-acyl-sn-glycero-3-phospho-(1'-sn-glycerol) = 1-acyl-sn-glycero-3-phospho-(3'-acyl-sn-1'-glycerol) + sn-glycero-3-phospho-(1'-sn-glycerol)</text>
        <dbReference type="Rhea" id="RHEA:77619"/>
        <dbReference type="ChEBI" id="CHEBI:64717"/>
        <dbReference type="ChEBI" id="CHEBI:64840"/>
        <dbReference type="ChEBI" id="CHEBI:232628"/>
    </reaction>
    <physiologicalReaction direction="left-to-right" evidence="13">
        <dbReference type="Rhea" id="RHEA:77620"/>
    </physiologicalReaction>
</comment>
<accession>A0A813M0Z1</accession>
<evidence type="ECO:0000256" key="9">
    <source>
        <dbReference type="ARBA" id="ARBA00047409"/>
    </source>
</evidence>
<keyword evidence="15" id="KW-0732">Signal</keyword>
<feature type="chain" id="PRO_5032693831" description="Bis(monoacylglycero)phosphate synthase CLN5" evidence="15">
    <location>
        <begin position="20"/>
        <end position="322"/>
    </location>
</feature>
<dbReference type="Proteomes" id="UP000663879">
    <property type="component" value="Unassembled WGS sequence"/>
</dbReference>
<dbReference type="GO" id="GO:0008474">
    <property type="term" value="F:palmitoyl-(protein) hydrolase activity"/>
    <property type="evidence" value="ECO:0007669"/>
    <property type="project" value="UniProtKB-EC"/>
</dbReference>
<dbReference type="PANTHER" id="PTHR15380:SF2">
    <property type="entry name" value="CEROID-LIPOFUSCINOSIS NEURONAL PROTEIN 5"/>
    <property type="match status" value="1"/>
</dbReference>
<comment type="function">
    <text evidence="3">Exhibits palmitoyl protein thioesterase (S-depalmitoylation) activity in vitro and most likely plays a role in protein S-depalmitoylation.</text>
</comment>
<evidence type="ECO:0000256" key="8">
    <source>
        <dbReference type="ARBA" id="ARBA00045492"/>
    </source>
</evidence>
<dbReference type="GO" id="GO:0007040">
    <property type="term" value="P:lysosome organization"/>
    <property type="evidence" value="ECO:0007669"/>
    <property type="project" value="TreeGrafter"/>
</dbReference>
<evidence type="ECO:0000313" key="16">
    <source>
        <dbReference type="EMBL" id="CAF0703185.1"/>
    </source>
</evidence>
<comment type="catalytic activity">
    <reaction evidence="10">
        <text>2 1-tetradecanoyl-sn-glycero-3-phospho-(1'-sn-glycerol) = 1-tetradecanoyl-sn-glycero-3-phospho-(3'-tetradecanoyl-1'-sn-glycerol) + sn-glycero-3-phospho-(1'-sn-glycerol)</text>
        <dbReference type="Rhea" id="RHEA:77611"/>
        <dbReference type="ChEBI" id="CHEBI:64717"/>
        <dbReference type="ChEBI" id="CHEBI:72826"/>
        <dbReference type="ChEBI" id="CHEBI:232640"/>
    </reaction>
    <physiologicalReaction direction="left-to-right" evidence="10">
        <dbReference type="Rhea" id="RHEA:77612"/>
    </physiologicalReaction>
</comment>
<dbReference type="AlphaFoldDB" id="A0A813M0Z1"/>
<feature type="signal peptide" evidence="15">
    <location>
        <begin position="1"/>
        <end position="19"/>
    </location>
</feature>